<dbReference type="GO" id="GO:0009113">
    <property type="term" value="P:purine nucleobase biosynthetic process"/>
    <property type="evidence" value="ECO:0007669"/>
    <property type="project" value="InterPro"/>
</dbReference>
<dbReference type="InterPro" id="IPR020561">
    <property type="entry name" value="PRibGlycinamid_synth_ATP-grasp"/>
</dbReference>
<name>A0A1F6PEW7_9BACT</name>
<keyword evidence="7 12" id="KW-0658">Purine biosynthesis</keyword>
<dbReference type="EC" id="6.3.4.13" evidence="4 12"/>
<dbReference type="GO" id="GO:0005524">
    <property type="term" value="F:ATP binding"/>
    <property type="evidence" value="ECO:0007669"/>
    <property type="project" value="UniProtKB-UniRule"/>
</dbReference>
<comment type="cofactor">
    <cofactor evidence="1">
        <name>Mn(2+)</name>
        <dbReference type="ChEBI" id="CHEBI:29035"/>
    </cofactor>
</comment>
<dbReference type="UniPathway" id="UPA00074">
    <property type="reaction ID" value="UER00125"/>
</dbReference>
<dbReference type="InterPro" id="IPR013815">
    <property type="entry name" value="ATP_grasp_subdomain_1"/>
</dbReference>
<dbReference type="InterPro" id="IPR020562">
    <property type="entry name" value="PRibGlycinamide_synth_N"/>
</dbReference>
<dbReference type="Gene3D" id="3.40.50.20">
    <property type="match status" value="1"/>
</dbReference>
<evidence type="ECO:0000256" key="6">
    <source>
        <dbReference type="ARBA" id="ARBA00022741"/>
    </source>
</evidence>
<dbReference type="InterPro" id="IPR000115">
    <property type="entry name" value="PRibGlycinamide_synth"/>
</dbReference>
<accession>A0A1F6PEW7</accession>
<proteinExistence type="inferred from homology"/>
<evidence type="ECO:0000256" key="5">
    <source>
        <dbReference type="ARBA" id="ARBA00022598"/>
    </source>
</evidence>
<dbReference type="Pfam" id="PF02843">
    <property type="entry name" value="GARS_C"/>
    <property type="match status" value="1"/>
</dbReference>
<dbReference type="Pfam" id="PF01071">
    <property type="entry name" value="GARS_A"/>
    <property type="match status" value="1"/>
</dbReference>
<dbReference type="PROSITE" id="PS50975">
    <property type="entry name" value="ATP_GRASP"/>
    <property type="match status" value="1"/>
</dbReference>
<dbReference type="Gene3D" id="3.30.470.20">
    <property type="entry name" value="ATP-grasp fold, B domain"/>
    <property type="match status" value="1"/>
</dbReference>
<sequence length="445" mass="48391">MLNLTTTKNSKVLLVGSGAREHALARSLKKSATKIDLICFASSNNPGIMELASEYIVGKLDDVVAITNWAQKNKVDWAIIGPELPLAAGVVDELAKINIPAVGPIKLLAQLETSKSFTRALCAEYDIPGGAKFKEFSSTDGVEDYLNKLNNNYVVKADGLMGGKGVKVFGEHLKNTQETLGYCSELISAGSKFIIEEKFVGQEFSLMSFCDGENLFHLPAIQDHKRALEGDIGPNTGGMGSYSCPNGSLPFLTENDIKSAQAINIATASAIKKKFNTPYKGVLYGGFMATADGVKLIEYNARLGDPEAMNVLAVLETDFVELCENLIKGTLDKVIPKFSQMATVVKYAVPEGYPDNPIKNQRIDVSLLRNKDNLFFAAVDKKADGLYELGSRTLAILAKAETVEIAQAHVEAEMDRLIGPLYHRADIGTAKLIENRVTMMKELRK</sequence>
<evidence type="ECO:0000256" key="11">
    <source>
        <dbReference type="ARBA" id="ARBA00042864"/>
    </source>
</evidence>
<dbReference type="EMBL" id="MFRE01000006">
    <property type="protein sequence ID" value="OGH94668.1"/>
    <property type="molecule type" value="Genomic_DNA"/>
</dbReference>
<comment type="similarity">
    <text evidence="9 12">Belongs to the GARS family.</text>
</comment>
<dbReference type="NCBIfam" id="TIGR00877">
    <property type="entry name" value="purD"/>
    <property type="match status" value="1"/>
</dbReference>
<evidence type="ECO:0000313" key="15">
    <source>
        <dbReference type="EMBL" id="OGH94668.1"/>
    </source>
</evidence>
<dbReference type="STRING" id="1798709.A2538_04425"/>
<dbReference type="PANTHER" id="PTHR43472:SF1">
    <property type="entry name" value="PHOSPHORIBOSYLAMINE--GLYCINE LIGASE, CHLOROPLASTIC"/>
    <property type="match status" value="1"/>
</dbReference>
<dbReference type="PANTHER" id="PTHR43472">
    <property type="entry name" value="PHOSPHORIBOSYLAMINE--GLYCINE LIGASE"/>
    <property type="match status" value="1"/>
</dbReference>
<dbReference type="SUPFAM" id="SSF52440">
    <property type="entry name" value="PreATP-grasp domain"/>
    <property type="match status" value="1"/>
</dbReference>
<dbReference type="SMART" id="SM01210">
    <property type="entry name" value="GARS_C"/>
    <property type="match status" value="1"/>
</dbReference>
<dbReference type="InterPro" id="IPR011054">
    <property type="entry name" value="Rudment_hybrid_motif"/>
</dbReference>
<dbReference type="PROSITE" id="PS00184">
    <property type="entry name" value="GARS"/>
    <property type="match status" value="1"/>
</dbReference>
<comment type="caution">
    <text evidence="15">The sequence shown here is derived from an EMBL/GenBank/DDBJ whole genome shotgun (WGS) entry which is preliminary data.</text>
</comment>
<dbReference type="InterPro" id="IPR037123">
    <property type="entry name" value="PRibGlycinamide_synth_C_sf"/>
</dbReference>
<evidence type="ECO:0000256" key="13">
    <source>
        <dbReference type="PROSITE-ProRule" id="PRU00409"/>
    </source>
</evidence>
<organism evidence="15 16">
    <name type="scientific">Candidatus Magasanikbacteria bacterium RIFOXYD2_FULL_41_14</name>
    <dbReference type="NCBI Taxonomy" id="1798709"/>
    <lineage>
        <taxon>Bacteria</taxon>
        <taxon>Candidatus Magasanikiibacteriota</taxon>
    </lineage>
</organism>
<evidence type="ECO:0000256" key="8">
    <source>
        <dbReference type="ARBA" id="ARBA00022840"/>
    </source>
</evidence>
<reference evidence="15 16" key="1">
    <citation type="journal article" date="2016" name="Nat. Commun.">
        <title>Thousands of microbial genomes shed light on interconnected biogeochemical processes in an aquifer system.</title>
        <authorList>
            <person name="Anantharaman K."/>
            <person name="Brown C.T."/>
            <person name="Hug L.A."/>
            <person name="Sharon I."/>
            <person name="Castelle C.J."/>
            <person name="Probst A.J."/>
            <person name="Thomas B.C."/>
            <person name="Singh A."/>
            <person name="Wilkins M.J."/>
            <person name="Karaoz U."/>
            <person name="Brodie E.L."/>
            <person name="Williams K.H."/>
            <person name="Hubbard S.S."/>
            <person name="Banfield J.F."/>
        </authorList>
    </citation>
    <scope>NUCLEOTIDE SEQUENCE [LARGE SCALE GENOMIC DNA]</scope>
</reference>
<comment type="pathway">
    <text evidence="3 12">Purine metabolism; IMP biosynthesis via de novo pathway; N(1)-(5-phospho-D-ribosyl)glycinamide from 5-phospho-alpha-D-ribose 1-diphosphate: step 2/2.</text>
</comment>
<keyword evidence="6 13" id="KW-0547">Nucleotide-binding</keyword>
<feature type="domain" description="ATP-grasp" evidence="14">
    <location>
        <begin position="119"/>
        <end position="328"/>
    </location>
</feature>
<comment type="catalytic activity">
    <reaction evidence="12">
        <text>5-phospho-beta-D-ribosylamine + glycine + ATP = N(1)-(5-phospho-beta-D-ribosyl)glycinamide + ADP + phosphate + H(+)</text>
        <dbReference type="Rhea" id="RHEA:17453"/>
        <dbReference type="ChEBI" id="CHEBI:15378"/>
        <dbReference type="ChEBI" id="CHEBI:30616"/>
        <dbReference type="ChEBI" id="CHEBI:43474"/>
        <dbReference type="ChEBI" id="CHEBI:57305"/>
        <dbReference type="ChEBI" id="CHEBI:58681"/>
        <dbReference type="ChEBI" id="CHEBI:143788"/>
        <dbReference type="ChEBI" id="CHEBI:456216"/>
        <dbReference type="EC" id="6.3.4.13"/>
    </reaction>
</comment>
<dbReference type="SUPFAM" id="SSF51246">
    <property type="entry name" value="Rudiment single hybrid motif"/>
    <property type="match status" value="1"/>
</dbReference>
<dbReference type="InterPro" id="IPR016185">
    <property type="entry name" value="PreATP-grasp_dom_sf"/>
</dbReference>
<dbReference type="InterPro" id="IPR020559">
    <property type="entry name" value="PRibGlycinamide_synth_CS"/>
</dbReference>
<protein>
    <recommendedName>
        <fullName evidence="4 12">Phosphoribosylamine--glycine ligase</fullName>
        <ecNumber evidence="4 12">6.3.4.13</ecNumber>
    </recommendedName>
    <alternativeName>
        <fullName evidence="12">GARS</fullName>
    </alternativeName>
    <alternativeName>
        <fullName evidence="10 12">Glycinamide ribonucleotide synthetase</fullName>
    </alternativeName>
    <alternativeName>
        <fullName evidence="11 12">Phosphoribosylglycinamide synthetase</fullName>
    </alternativeName>
</protein>
<evidence type="ECO:0000256" key="4">
    <source>
        <dbReference type="ARBA" id="ARBA00013255"/>
    </source>
</evidence>
<evidence type="ECO:0000256" key="7">
    <source>
        <dbReference type="ARBA" id="ARBA00022755"/>
    </source>
</evidence>
<evidence type="ECO:0000256" key="2">
    <source>
        <dbReference type="ARBA" id="ARBA00001946"/>
    </source>
</evidence>
<evidence type="ECO:0000256" key="10">
    <source>
        <dbReference type="ARBA" id="ARBA00042242"/>
    </source>
</evidence>
<evidence type="ECO:0000256" key="3">
    <source>
        <dbReference type="ARBA" id="ARBA00005174"/>
    </source>
</evidence>
<evidence type="ECO:0000313" key="16">
    <source>
        <dbReference type="Proteomes" id="UP000178254"/>
    </source>
</evidence>
<comment type="cofactor">
    <cofactor evidence="2">
        <name>Mg(2+)</name>
        <dbReference type="ChEBI" id="CHEBI:18420"/>
    </cofactor>
</comment>
<dbReference type="Proteomes" id="UP000178254">
    <property type="component" value="Unassembled WGS sequence"/>
</dbReference>
<dbReference type="AlphaFoldDB" id="A0A1F6PEW7"/>
<dbReference type="InterPro" id="IPR020560">
    <property type="entry name" value="PRibGlycinamide_synth_C-dom"/>
</dbReference>
<dbReference type="GO" id="GO:0046872">
    <property type="term" value="F:metal ion binding"/>
    <property type="evidence" value="ECO:0007669"/>
    <property type="project" value="InterPro"/>
</dbReference>
<dbReference type="GO" id="GO:0006189">
    <property type="term" value="P:'de novo' IMP biosynthetic process"/>
    <property type="evidence" value="ECO:0007669"/>
    <property type="project" value="UniProtKB-UniRule"/>
</dbReference>
<evidence type="ECO:0000259" key="14">
    <source>
        <dbReference type="PROSITE" id="PS50975"/>
    </source>
</evidence>
<dbReference type="Gene3D" id="3.90.600.10">
    <property type="entry name" value="Phosphoribosylglycinamide synthetase, C-terminal domain"/>
    <property type="match status" value="1"/>
</dbReference>
<evidence type="ECO:0000256" key="12">
    <source>
        <dbReference type="HAMAP-Rule" id="MF_00138"/>
    </source>
</evidence>
<evidence type="ECO:0000256" key="9">
    <source>
        <dbReference type="ARBA" id="ARBA00038345"/>
    </source>
</evidence>
<dbReference type="Gene3D" id="3.30.1490.20">
    <property type="entry name" value="ATP-grasp fold, A domain"/>
    <property type="match status" value="1"/>
</dbReference>
<gene>
    <name evidence="12" type="primary">purD</name>
    <name evidence="15" type="ORF">A2538_04425</name>
</gene>
<dbReference type="HAMAP" id="MF_00138">
    <property type="entry name" value="GARS"/>
    <property type="match status" value="1"/>
</dbReference>
<dbReference type="SMART" id="SM01209">
    <property type="entry name" value="GARS_A"/>
    <property type="match status" value="1"/>
</dbReference>
<keyword evidence="5 12" id="KW-0436">Ligase</keyword>
<dbReference type="GO" id="GO:0004637">
    <property type="term" value="F:phosphoribosylamine-glycine ligase activity"/>
    <property type="evidence" value="ECO:0007669"/>
    <property type="project" value="UniProtKB-UniRule"/>
</dbReference>
<dbReference type="InterPro" id="IPR011761">
    <property type="entry name" value="ATP-grasp"/>
</dbReference>
<dbReference type="Pfam" id="PF02844">
    <property type="entry name" value="GARS_N"/>
    <property type="match status" value="1"/>
</dbReference>
<dbReference type="SUPFAM" id="SSF56059">
    <property type="entry name" value="Glutathione synthetase ATP-binding domain-like"/>
    <property type="match status" value="1"/>
</dbReference>
<evidence type="ECO:0000256" key="1">
    <source>
        <dbReference type="ARBA" id="ARBA00001936"/>
    </source>
</evidence>
<keyword evidence="8 13" id="KW-0067">ATP-binding</keyword>